<dbReference type="GO" id="GO:0032259">
    <property type="term" value="P:methylation"/>
    <property type="evidence" value="ECO:0007669"/>
    <property type="project" value="UniProtKB-KW"/>
</dbReference>
<dbReference type="GO" id="GO:0003677">
    <property type="term" value="F:DNA binding"/>
    <property type="evidence" value="ECO:0007669"/>
    <property type="project" value="InterPro"/>
</dbReference>
<dbReference type="Pfam" id="PF00271">
    <property type="entry name" value="Helicase_C"/>
    <property type="match status" value="1"/>
</dbReference>
<dbReference type="PANTHER" id="PTHR41313">
    <property type="entry name" value="ADENINE-SPECIFIC METHYLTRANSFERASE"/>
    <property type="match status" value="1"/>
</dbReference>
<evidence type="ECO:0000259" key="3">
    <source>
        <dbReference type="PROSITE" id="PS51194"/>
    </source>
</evidence>
<feature type="compositionally biased region" description="Polar residues" evidence="1">
    <location>
        <begin position="142"/>
        <end position="194"/>
    </location>
</feature>
<dbReference type="PANTHER" id="PTHR41313:SF1">
    <property type="entry name" value="DNA METHYLASE ADENINE-SPECIFIC DOMAIN-CONTAINING PROTEIN"/>
    <property type="match status" value="1"/>
</dbReference>
<dbReference type="Gene3D" id="3.40.50.150">
    <property type="entry name" value="Vaccinia Virus protein VP39"/>
    <property type="match status" value="1"/>
</dbReference>
<dbReference type="GO" id="GO:0009007">
    <property type="term" value="F:site-specific DNA-methyltransferase (adenine-specific) activity"/>
    <property type="evidence" value="ECO:0007669"/>
    <property type="project" value="UniProtKB-EC"/>
</dbReference>
<feature type="domain" description="Helicase C-terminal" evidence="3">
    <location>
        <begin position="1347"/>
        <end position="1519"/>
    </location>
</feature>
<dbReference type="SMART" id="SM00490">
    <property type="entry name" value="HELICc"/>
    <property type="match status" value="1"/>
</dbReference>
<dbReference type="PROSITE" id="PS51192">
    <property type="entry name" value="HELICASE_ATP_BIND_1"/>
    <property type="match status" value="1"/>
</dbReference>
<feature type="compositionally biased region" description="Basic and acidic residues" evidence="1">
    <location>
        <begin position="242"/>
        <end position="254"/>
    </location>
</feature>
<dbReference type="InterPro" id="IPR011639">
    <property type="entry name" value="MethylTrfase_TaqI-like_dom"/>
</dbReference>
<dbReference type="RefSeq" id="WP_042279187.1">
    <property type="nucleotide sequence ID" value="NZ_FOBV01000003.1"/>
</dbReference>
<sequence length="1719" mass="197168">MKDEDFFNEINDDISVVEGNKKELIVFTNSKDMLSFLELLQLNKQVNNRTIITLNSGSNSKKFLNRYQNYDGKMFLCLSGDRTGNAITRKILTEFNGKNIKDVRPLYEISENGNQDLTEYLENKLNFQDKNTNLVEPKISENESNAIESGTTSDPQQVGNGTPEQNTGELGSKIQSEQNGSYESGQAVGSNNAGNGLAGTERSDLGNRNRGRGSNGGTQPQNDEKNEGREYSLGGIVSGRAISDRRRSDRRPSEVSENSTNKVELDVLISKYKGRKLNNEQVAEVVSAACFVSNDNRILLKENLKVTDDLKEICNQFQSGGTAKEGRGILDEYYTQDKIVDAVRNLIKDHFKTQKEISVLEPSVGTGNFIYATRELSVNSKITGFEINETTAKIAKILHPEVEINLRSFETEFIDDRGNKKDSKDFSERYDLVIGNPPYGEHRGLYKGLGEEPKISKYEDYFVKRSLDSLKPNGVLAMVLPSGWLNRQKNLQNASVLEGFRLPNGAFAGTQIGTDIIILKKNNHQISADISKYFENNHTRVLGENREKTNRFGRLENYIHGNLDEALFKIEQFKNKKETERIGNLFEDLFLENTESNSVTKVPVKKEIIAEKIDELNLTETQEKIELVLSKLNNIKFKSPTITTEIRKYEKLREDLITKPASFSEEKLKELIEKSDRIISIHNTRTEKEYKVQTEPSIKKGILKYQFSKQDEIVNTSLQNSSNITKEQIEAFRDTSYDGTLNNHEKHSKFSNYSDGVWIHDFYYAEGNIYAKLEQLEKDFADKNAVGGTENQYEKQKALLENVLPKAKSLDEIYISPNHEFVHKFELGQIEKDQYNHITKRTESVIVDYNLAERFKDFVGTLSSEAFAGSSAWEVRSFVDNETVTGSDKERNALVRERRKAAANDLFYKFVREELSDDIRTRFVKDFNRNYNNIHVPDYSKFPLFSKIHKNFKGKEFRLAEVQKAGIGRQTTKGVGLLAHEVGYGKTLSGILSMHEAMERGNAKRPIIVVPNDSIMKQWVETIFETIPNAKVNVLGNLGKDYDLSKFDNKDGEITIVTYEGFNNIGFSSEITEELSSKFSYISASEMKGVTNTERDLQIEFQKEKEIEGKMKRGKIYDWEDFGFDHLTYDEVHNANHIVGKVKIEDRRFASDFRSQNQQTSKLGINTWMAAQYIQDKNDGRNVTLLSATPFTNKPLEYYSILSLIANKRLEESGYFNVNTFFETFMEADNDMEIDAKGDVKFKANVRRFKNNSLFQQLLSEFIDIKGEEDNPELIRPNKINKEYKIEQNDLTREQYELLNENFSETEKGAILTHILNARLIAISPYLSPFYDGEEPSIKKFIENSPKLKDTMDLIRQNKKDLPDSGQIVYSELAVAQFPKIKEYLITEIGYKPEEIGIITGATNKNQRISIQNDFNEGKIKVVIGSEAIQEGMNLQENTTDVYMLTLPYNFTSLRQVEGRAWRQGNKNENVRVNFMLTNDSIDVFMLQKLQSKQARYLEAMKKGADVLDISDIRTQELKTSIITNPETRANIEIELIKKKIESEKNKHLADSAFVLRKYEDVLKVKELVTQAEHSYNRIEGYSKNGDANAEYWATQLPSYQKTIELHKVQVQEVIENLAQKGIDVTQIEYQTKMTEDKIAELDKKLEELPAVRENLVVQYRIEKEEQLKANENRNYVRERARENTVLYNNLTTVDFIDKVLNQKENIYLDNFQNVVRRR</sequence>
<dbReference type="EMBL" id="FOBV01000003">
    <property type="protein sequence ID" value="SEM44144.1"/>
    <property type="molecule type" value="Genomic_DNA"/>
</dbReference>
<dbReference type="CDD" id="cd02440">
    <property type="entry name" value="AdoMet_MTases"/>
    <property type="match status" value="1"/>
</dbReference>
<dbReference type="Pfam" id="PF07669">
    <property type="entry name" value="Eco57I"/>
    <property type="match status" value="1"/>
</dbReference>
<dbReference type="InterPro" id="IPR006935">
    <property type="entry name" value="Helicase/UvrB_N"/>
</dbReference>
<dbReference type="InterPro" id="IPR052933">
    <property type="entry name" value="DNA_Protect_Modify"/>
</dbReference>
<feature type="domain" description="Helicase ATP-binding" evidence="2">
    <location>
        <begin position="967"/>
        <end position="1208"/>
    </location>
</feature>
<feature type="region of interest" description="Disordered" evidence="1">
    <location>
        <begin position="142"/>
        <end position="260"/>
    </location>
</feature>
<dbReference type="PROSITE" id="PS00092">
    <property type="entry name" value="N6_MTASE"/>
    <property type="match status" value="1"/>
</dbReference>
<reference evidence="5" key="1">
    <citation type="submission" date="2016-10" db="EMBL/GenBank/DDBJ databases">
        <authorList>
            <person name="Varghese N."/>
            <person name="Submissions S."/>
        </authorList>
    </citation>
    <scope>NUCLEOTIDE SEQUENCE [LARGE SCALE GENOMIC DNA]</scope>
    <source>
        <strain evidence="5">DSM 17453</strain>
    </source>
</reference>
<dbReference type="InterPro" id="IPR029063">
    <property type="entry name" value="SAM-dependent_MTases_sf"/>
</dbReference>
<dbReference type="SMART" id="SM00487">
    <property type="entry name" value="DEXDc"/>
    <property type="match status" value="1"/>
</dbReference>
<name>A0A1H7YE44_9FLAO</name>
<dbReference type="GO" id="GO:0016787">
    <property type="term" value="F:hydrolase activity"/>
    <property type="evidence" value="ECO:0007669"/>
    <property type="project" value="InterPro"/>
</dbReference>
<dbReference type="SUPFAM" id="SSF53335">
    <property type="entry name" value="S-adenosyl-L-methionine-dependent methyltransferases"/>
    <property type="match status" value="1"/>
</dbReference>
<accession>A0A1H7YE44</accession>
<evidence type="ECO:0000259" key="2">
    <source>
        <dbReference type="PROSITE" id="PS51192"/>
    </source>
</evidence>
<proteinExistence type="predicted"/>
<dbReference type="GO" id="GO:0005524">
    <property type="term" value="F:ATP binding"/>
    <property type="evidence" value="ECO:0007669"/>
    <property type="project" value="InterPro"/>
</dbReference>
<dbReference type="PROSITE" id="PS51194">
    <property type="entry name" value="HELICASE_CTER"/>
    <property type="match status" value="1"/>
</dbReference>
<dbReference type="GO" id="GO:0006304">
    <property type="term" value="P:DNA modification"/>
    <property type="evidence" value="ECO:0007669"/>
    <property type="project" value="InterPro"/>
</dbReference>
<gene>
    <name evidence="4" type="ORF">SAMN05421856_103258</name>
</gene>
<dbReference type="InterPro" id="IPR027417">
    <property type="entry name" value="P-loop_NTPase"/>
</dbReference>
<dbReference type="PRINTS" id="PR00507">
    <property type="entry name" value="N12N6MTFRASE"/>
</dbReference>
<dbReference type="Gene3D" id="3.40.50.300">
    <property type="entry name" value="P-loop containing nucleotide triphosphate hydrolases"/>
    <property type="match status" value="2"/>
</dbReference>
<dbReference type="STRING" id="295069.SAMN05421856_103258"/>
<protein>
    <submittedName>
        <fullName evidence="4">Eco57I restriction-modification methylase</fullName>
    </submittedName>
</protein>
<keyword evidence="4" id="KW-0489">Methyltransferase</keyword>
<dbReference type="InterPro" id="IPR001650">
    <property type="entry name" value="Helicase_C-like"/>
</dbReference>
<evidence type="ECO:0000313" key="4">
    <source>
        <dbReference type="EMBL" id="SEM44144.1"/>
    </source>
</evidence>
<dbReference type="Proteomes" id="UP000199450">
    <property type="component" value="Unassembled WGS sequence"/>
</dbReference>
<organism evidence="4 5">
    <name type="scientific">Chryseobacterium taichungense</name>
    <dbReference type="NCBI Taxonomy" id="295069"/>
    <lineage>
        <taxon>Bacteria</taxon>
        <taxon>Pseudomonadati</taxon>
        <taxon>Bacteroidota</taxon>
        <taxon>Flavobacteriia</taxon>
        <taxon>Flavobacteriales</taxon>
        <taxon>Weeksellaceae</taxon>
        <taxon>Chryseobacterium group</taxon>
        <taxon>Chryseobacterium</taxon>
    </lineage>
</organism>
<dbReference type="InterPro" id="IPR014001">
    <property type="entry name" value="Helicase_ATP-bd"/>
</dbReference>
<dbReference type="Pfam" id="PF04851">
    <property type="entry name" value="ResIII"/>
    <property type="match status" value="1"/>
</dbReference>
<dbReference type="SUPFAM" id="SSF52540">
    <property type="entry name" value="P-loop containing nucleoside triphosphate hydrolases"/>
    <property type="match status" value="2"/>
</dbReference>
<evidence type="ECO:0000256" key="1">
    <source>
        <dbReference type="SAM" id="MobiDB-lite"/>
    </source>
</evidence>
<dbReference type="InterPro" id="IPR002052">
    <property type="entry name" value="DNA_methylase_N6_adenine_CS"/>
</dbReference>
<evidence type="ECO:0000313" key="5">
    <source>
        <dbReference type="Proteomes" id="UP000199450"/>
    </source>
</evidence>
<keyword evidence="5" id="KW-1185">Reference proteome</keyword>
<keyword evidence="4" id="KW-0808">Transferase</keyword>